<dbReference type="PANTHER" id="PTHR13931:SF2">
    <property type="entry name" value="UBIQUITIN CONJUGATION FACTOR E4 B"/>
    <property type="match status" value="1"/>
</dbReference>
<comment type="caution">
    <text evidence="8">The sequence shown here is derived from an EMBL/GenBank/DDBJ whole genome shotgun (WGS) entry which is preliminary data.</text>
</comment>
<feature type="domain" description="Ubiquitin conjugation factor E4 core" evidence="7">
    <location>
        <begin position="212"/>
        <end position="413"/>
    </location>
</feature>
<evidence type="ECO:0000256" key="2">
    <source>
        <dbReference type="ARBA" id="ARBA00004906"/>
    </source>
</evidence>
<keyword evidence="4" id="KW-0833">Ubl conjugation pathway</keyword>
<accession>S7WBU4</accession>
<feature type="non-terminal residue" evidence="8">
    <location>
        <position position="632"/>
    </location>
</feature>
<gene>
    <name evidence="8" type="ORF">SLOPH_2749</name>
</gene>
<dbReference type="HOGENOM" id="CLU_433190_0_0_1"/>
<dbReference type="GO" id="GO:0000209">
    <property type="term" value="P:protein polyubiquitination"/>
    <property type="evidence" value="ECO:0007669"/>
    <property type="project" value="TreeGrafter"/>
</dbReference>
<comment type="pathway">
    <text evidence="2">Protein modification; protein ubiquitination.</text>
</comment>
<comment type="subcellular location">
    <subcellularLocation>
        <location evidence="1">Nucleus</location>
    </subcellularLocation>
</comment>
<dbReference type="EMBL" id="ATCN01000346">
    <property type="protein sequence ID" value="EPR79212.1"/>
    <property type="molecule type" value="Genomic_DNA"/>
</dbReference>
<evidence type="ECO:0000313" key="8">
    <source>
        <dbReference type="EMBL" id="EPR79212.1"/>
    </source>
</evidence>
<proteinExistence type="predicted"/>
<sequence length="632" mass="74837">MDKLLKIFNLSLSAENISIDEIFMHLFESWNERKGSIVKYMIEVHGMFKGKSEDDMLIRQVLITYIKTLLLDSSLVVQKRAIVDMGPIVLVDMILDTLHVDYDNILKVVEEISMDDSVCEDVFVPIIYFISYLASDKNITKDFMKYLYAMETLINLDGIKKLFAKKYLWGLEKHSLKYVCHYGYTHDQSPCFLDGFLEVFIYPKSNMNDKVQIFYNKESVEIGAAMLDSYNNLNTLKKFLYGIILSLIVKNEKNKENFVRFVTKVYDENRDRKKISFDYTKVISDGYAYNLCSVLGEFCKKIVNKELDNLIDSEFIRFIDMNELYKDPGISKSFVTTMFFMKVEFLRFFYGSIIENARIYEHEYDEIQTMYDIRRDERYKEMLKILESRRATISFFLSPRSPLVQESNFLDFAINRVYLKYLKKYKDEHFDIILELKYITVEYMNKKVQENYLKFVEKLLNSEDHNVHIKKKALMVISTDRYFLNSSLFSSLIKYYNSINKSETDFYERYAIRQFVVDIFQKDKNENIKNMELSKQNIKFINFVIGDLEYLLSSGLNAIMNIKRIMKEIEEEKDKENIEKLKKELSSQKRIASGSMGVIKKVLNLVCILVQKSKKIFLTPEILNKFINILNY</sequence>
<dbReference type="Proteomes" id="UP000014978">
    <property type="component" value="Unassembled WGS sequence"/>
</dbReference>
<keyword evidence="9" id="KW-1185">Reference proteome</keyword>
<dbReference type="VEuPathDB" id="MicrosporidiaDB:SLOPH_2749"/>
<dbReference type="GO" id="GO:0005737">
    <property type="term" value="C:cytoplasm"/>
    <property type="evidence" value="ECO:0007669"/>
    <property type="project" value="TreeGrafter"/>
</dbReference>
<dbReference type="UniPathway" id="UPA00143"/>
<dbReference type="Pfam" id="PF10408">
    <property type="entry name" value="Ufd2P_core"/>
    <property type="match status" value="2"/>
</dbReference>
<dbReference type="GO" id="GO:0006511">
    <property type="term" value="P:ubiquitin-dependent protein catabolic process"/>
    <property type="evidence" value="ECO:0007669"/>
    <property type="project" value="InterPro"/>
</dbReference>
<dbReference type="OMA" id="CETKFIL"/>
<evidence type="ECO:0000256" key="4">
    <source>
        <dbReference type="ARBA" id="ARBA00022786"/>
    </source>
</evidence>
<dbReference type="GO" id="GO:0034450">
    <property type="term" value="F:ubiquitin-ubiquitin ligase activity"/>
    <property type="evidence" value="ECO:0007669"/>
    <property type="project" value="InterPro"/>
</dbReference>
<dbReference type="GO" id="GO:0036503">
    <property type="term" value="P:ERAD pathway"/>
    <property type="evidence" value="ECO:0007669"/>
    <property type="project" value="InterPro"/>
</dbReference>
<evidence type="ECO:0000256" key="6">
    <source>
        <dbReference type="SAM" id="Coils"/>
    </source>
</evidence>
<name>S7WBU4_SPRLO</name>
<evidence type="ECO:0000256" key="1">
    <source>
        <dbReference type="ARBA" id="ARBA00004123"/>
    </source>
</evidence>
<reference evidence="9" key="1">
    <citation type="journal article" date="2013" name="PLoS Genet.">
        <title>The genome of Spraguea lophii and the basis of host-microsporidian interactions.</title>
        <authorList>
            <person name="Campbell S.E."/>
            <person name="Williams T.A."/>
            <person name="Yousuf A."/>
            <person name="Soanes D.M."/>
            <person name="Paszkiewicz K.H."/>
            <person name="Williams B.A.P."/>
        </authorList>
    </citation>
    <scope>NUCLEOTIDE SEQUENCE [LARGE SCALE GENOMIC DNA]</scope>
    <source>
        <strain evidence="9">42_110</strain>
    </source>
</reference>
<dbReference type="InParanoid" id="S7WBU4"/>
<evidence type="ECO:0000256" key="5">
    <source>
        <dbReference type="ARBA" id="ARBA00023242"/>
    </source>
</evidence>
<protein>
    <submittedName>
        <fullName evidence="8">Ubiquitin fusion degradation protein 2</fullName>
    </submittedName>
</protein>
<evidence type="ECO:0000256" key="3">
    <source>
        <dbReference type="ARBA" id="ARBA00022679"/>
    </source>
</evidence>
<evidence type="ECO:0000313" key="9">
    <source>
        <dbReference type="Proteomes" id="UP000014978"/>
    </source>
</evidence>
<dbReference type="GO" id="GO:0000151">
    <property type="term" value="C:ubiquitin ligase complex"/>
    <property type="evidence" value="ECO:0007669"/>
    <property type="project" value="InterPro"/>
</dbReference>
<dbReference type="AlphaFoldDB" id="S7WBU4"/>
<dbReference type="PANTHER" id="PTHR13931">
    <property type="entry name" value="UBIQUITINATION FACTOR E4"/>
    <property type="match status" value="1"/>
</dbReference>
<dbReference type="InterPro" id="IPR019474">
    <property type="entry name" value="Ub_conjug_fac_E4_core"/>
</dbReference>
<evidence type="ECO:0000259" key="7">
    <source>
        <dbReference type="Pfam" id="PF10408"/>
    </source>
</evidence>
<dbReference type="InterPro" id="IPR045132">
    <property type="entry name" value="UBE4"/>
</dbReference>
<feature type="coiled-coil region" evidence="6">
    <location>
        <begin position="559"/>
        <end position="591"/>
    </location>
</feature>
<keyword evidence="5" id="KW-0539">Nucleus</keyword>
<dbReference type="STRING" id="1358809.S7WBU4"/>
<keyword evidence="6" id="KW-0175">Coiled coil</keyword>
<keyword evidence="3" id="KW-0808">Transferase</keyword>
<organism evidence="8 9">
    <name type="scientific">Spraguea lophii (strain 42_110)</name>
    <name type="common">Microsporidian parasite</name>
    <dbReference type="NCBI Taxonomy" id="1358809"/>
    <lineage>
        <taxon>Eukaryota</taxon>
        <taxon>Fungi</taxon>
        <taxon>Fungi incertae sedis</taxon>
        <taxon>Microsporidia</taxon>
        <taxon>Spragueidae</taxon>
        <taxon>Spraguea</taxon>
    </lineage>
</organism>
<dbReference type="GO" id="GO:0005634">
    <property type="term" value="C:nucleus"/>
    <property type="evidence" value="ECO:0007669"/>
    <property type="project" value="UniProtKB-SubCell"/>
</dbReference>
<feature type="domain" description="Ubiquitin conjugation factor E4 core" evidence="7">
    <location>
        <begin position="454"/>
        <end position="632"/>
    </location>
</feature>